<dbReference type="InterPro" id="IPR005135">
    <property type="entry name" value="Endo/exonuclease/phosphatase"/>
</dbReference>
<evidence type="ECO:0000256" key="1">
    <source>
        <dbReference type="ARBA" id="ARBA00001936"/>
    </source>
</evidence>
<accession>A0A453FQN6</accession>
<dbReference type="PROSITE" id="PS00728">
    <property type="entry name" value="AP_NUCLEASE_F1_3"/>
    <property type="match status" value="1"/>
</dbReference>
<dbReference type="NCBIfam" id="TIGR00633">
    <property type="entry name" value="xth"/>
    <property type="match status" value="1"/>
</dbReference>
<keyword evidence="3 7" id="KW-0479">Metal-binding</keyword>
<evidence type="ECO:0000256" key="9">
    <source>
        <dbReference type="RuleBase" id="RU362131"/>
    </source>
</evidence>
<dbReference type="Proteomes" id="UP000015105">
    <property type="component" value="Chromosome 3D"/>
</dbReference>
<keyword evidence="7" id="KW-0464">Manganese</keyword>
<comment type="cofactor">
    <cofactor evidence="1">
        <name>Mn(2+)</name>
        <dbReference type="ChEBI" id="CHEBI:29035"/>
    </cofactor>
</comment>
<dbReference type="GO" id="GO:0008081">
    <property type="term" value="F:phosphoric diester hydrolase activity"/>
    <property type="evidence" value="ECO:0007669"/>
    <property type="project" value="TreeGrafter"/>
</dbReference>
<dbReference type="PROSITE" id="PS00727">
    <property type="entry name" value="AP_NUCLEASE_F1_2"/>
    <property type="match status" value="1"/>
</dbReference>
<dbReference type="EC" id="3.1.11.2" evidence="9"/>
<dbReference type="PANTHER" id="PTHR22748">
    <property type="entry name" value="AP ENDONUCLEASE"/>
    <property type="match status" value="1"/>
</dbReference>
<sequence>MGVFVLFTCSDVLFCTDGCMHSFWNQAKMTSKQEPWTRLSHSKKLPGWVAYNPKTMRPPPLSGDTKQMKILSWNVNGLRNIVQSGGFFSALAQRENFDVLCLQETHLKEGDVKDFMNLIPGYEYNYWSCSVARLDYSGTGVISRVKPISVQYGIGIAEHDQEGRVITLEFENFYLVNAYVPNSGRGLRRLVYRVDNWDPSFADFVEKLESFKPVIVCGDLNCARQSIDIHNPPAKTEDAGFTEEERESFQINFDMRGFVDTFRKQHPKAVGYTFWGENQRRNNKGWRLDYFLASGSIIDRVHDSYILPDVTSSDHSPIGLVLKL</sequence>
<feature type="binding site" evidence="7">
    <location>
        <position position="74"/>
    </location>
    <ligand>
        <name>Mg(2+)</name>
        <dbReference type="ChEBI" id="CHEBI:18420"/>
        <label>1</label>
    </ligand>
</feature>
<evidence type="ECO:0000256" key="8">
    <source>
        <dbReference type="PIRSR" id="PIRSR604808-3"/>
    </source>
</evidence>
<feature type="active site" evidence="6">
    <location>
        <position position="179"/>
    </location>
</feature>
<feature type="site" description="Important for catalytic activity" evidence="8">
    <location>
        <position position="289"/>
    </location>
</feature>
<reference evidence="13" key="2">
    <citation type="journal article" date="2017" name="Nat. Plants">
        <title>The Aegilops tauschii genome reveals multiple impacts of transposons.</title>
        <authorList>
            <person name="Zhao G."/>
            <person name="Zou C."/>
            <person name="Li K."/>
            <person name="Wang K."/>
            <person name="Li T."/>
            <person name="Gao L."/>
            <person name="Zhang X."/>
            <person name="Wang H."/>
            <person name="Yang Z."/>
            <person name="Liu X."/>
            <person name="Jiang W."/>
            <person name="Mao L."/>
            <person name="Kong X."/>
            <person name="Jiao Y."/>
            <person name="Jia J."/>
        </authorList>
    </citation>
    <scope>NUCLEOTIDE SEQUENCE [LARGE SCALE GENOMIC DNA]</scope>
    <source>
        <strain evidence="13">cv. AL8/78</strain>
    </source>
</reference>
<dbReference type="InterPro" id="IPR020848">
    <property type="entry name" value="AP_endonuclease_F1_CS"/>
</dbReference>
<dbReference type="FunFam" id="3.60.10.10:FF:000041">
    <property type="entry name" value="DNA-(apurinic or apyrimidinic site) lyase"/>
    <property type="match status" value="1"/>
</dbReference>
<comment type="similarity">
    <text evidence="2 9">Belongs to the DNA repair enzymes AP/ExoA family.</text>
</comment>
<feature type="active site" description="Proton donor/acceptor" evidence="6">
    <location>
        <position position="219"/>
    </location>
</feature>
<dbReference type="Pfam" id="PF03372">
    <property type="entry name" value="Exo_endo_phos"/>
    <property type="match status" value="1"/>
</dbReference>
<dbReference type="GO" id="GO:0003677">
    <property type="term" value="F:DNA binding"/>
    <property type="evidence" value="ECO:0007669"/>
    <property type="project" value="InterPro"/>
</dbReference>
<dbReference type="GO" id="GO:0003906">
    <property type="term" value="F:DNA-(apurinic or apyrimidinic site) endonuclease activity"/>
    <property type="evidence" value="ECO:0007669"/>
    <property type="project" value="TreeGrafter"/>
</dbReference>
<protein>
    <recommendedName>
        <fullName evidence="9">DNA repair nuclease/redox regulator APEX1</fullName>
        <shortName evidence="9">APEN</shortName>
        <shortName evidence="9">REF-1</shortName>
        <ecNumber evidence="9">3.1.11.2</ecNumber>
        <ecNumber evidence="9">3.1.21.-</ecNumber>
    </recommendedName>
    <alternativeName>
        <fullName evidence="9">APEX nuclease</fullName>
    </alternativeName>
    <alternativeName>
        <fullName evidence="9">Apurinic-apyrimidinic endonuclease 1</fullName>
    </alternativeName>
    <alternativeName>
        <fullName evidence="9">Redox factor-1</fullName>
    </alternativeName>
    <component>
        <recommendedName>
            <fullName evidence="9">DNA repair nuclease/redox regulator APEX1, mitochondrial</fullName>
        </recommendedName>
    </component>
</protein>
<organism evidence="12 13">
    <name type="scientific">Aegilops tauschii subsp. strangulata</name>
    <name type="common">Goatgrass</name>
    <dbReference type="NCBI Taxonomy" id="200361"/>
    <lineage>
        <taxon>Eukaryota</taxon>
        <taxon>Viridiplantae</taxon>
        <taxon>Streptophyta</taxon>
        <taxon>Embryophyta</taxon>
        <taxon>Tracheophyta</taxon>
        <taxon>Spermatophyta</taxon>
        <taxon>Magnoliopsida</taxon>
        <taxon>Liliopsida</taxon>
        <taxon>Poales</taxon>
        <taxon>Poaceae</taxon>
        <taxon>BOP clade</taxon>
        <taxon>Pooideae</taxon>
        <taxon>Triticodae</taxon>
        <taxon>Triticeae</taxon>
        <taxon>Triticinae</taxon>
        <taxon>Aegilops</taxon>
    </lineage>
</organism>
<evidence type="ECO:0000256" key="4">
    <source>
        <dbReference type="ARBA" id="ARBA00022801"/>
    </source>
</evidence>
<reference evidence="12" key="5">
    <citation type="journal article" date="2021" name="G3 (Bethesda)">
        <title>Aegilops tauschii genome assembly Aet v5.0 features greater sequence contiguity and improved annotation.</title>
        <authorList>
            <person name="Wang L."/>
            <person name="Zhu T."/>
            <person name="Rodriguez J.C."/>
            <person name="Deal K.R."/>
            <person name="Dubcovsky J."/>
            <person name="McGuire P.E."/>
            <person name="Lux T."/>
            <person name="Spannagl M."/>
            <person name="Mayer K.F.X."/>
            <person name="Baldrich P."/>
            <person name="Meyers B.C."/>
            <person name="Huo N."/>
            <person name="Gu Y.Q."/>
            <person name="Zhou H."/>
            <person name="Devos K.M."/>
            <person name="Bennetzen J.L."/>
            <person name="Unver T."/>
            <person name="Budak H."/>
            <person name="Gulick P.J."/>
            <person name="Galiba G."/>
            <person name="Kalapos B."/>
            <person name="Nelson D.R."/>
            <person name="Li P."/>
            <person name="You F.M."/>
            <person name="Luo M.C."/>
            <person name="Dvorak J."/>
        </authorList>
    </citation>
    <scope>NUCLEOTIDE SEQUENCE [LARGE SCALE GENOMIC DNA]</scope>
    <source>
        <strain evidence="12">cv. AL8/78</strain>
    </source>
</reference>
<evidence type="ECO:0000256" key="2">
    <source>
        <dbReference type="ARBA" id="ARBA00007092"/>
    </source>
</evidence>
<reference evidence="12" key="4">
    <citation type="submission" date="2019-03" db="UniProtKB">
        <authorList>
            <consortium name="EnsemblPlants"/>
        </authorList>
    </citation>
    <scope>IDENTIFICATION</scope>
</reference>
<dbReference type="Gene3D" id="3.60.10.10">
    <property type="entry name" value="Endonuclease/exonuclease/phosphatase"/>
    <property type="match status" value="1"/>
</dbReference>
<keyword evidence="9" id="KW-0234">DNA repair</keyword>
<dbReference type="STRING" id="200361.A0A453FQN6"/>
<evidence type="ECO:0000256" key="3">
    <source>
        <dbReference type="ARBA" id="ARBA00022723"/>
    </source>
</evidence>
<evidence type="ECO:0000256" key="6">
    <source>
        <dbReference type="PIRSR" id="PIRSR604808-1"/>
    </source>
</evidence>
<feature type="binding site" evidence="7">
    <location>
        <position position="221"/>
    </location>
    <ligand>
        <name>Mg(2+)</name>
        <dbReference type="ChEBI" id="CHEBI:18420"/>
        <label>1</label>
    </ligand>
</feature>
<keyword evidence="9" id="KW-0227">DNA damage</keyword>
<dbReference type="EnsemblPlants" id="AET3Gv20751100.20">
    <property type="protein sequence ID" value="AET3Gv20751100.20"/>
    <property type="gene ID" value="AET3Gv20751100"/>
</dbReference>
<feature type="binding site" evidence="7">
    <location>
        <position position="104"/>
    </location>
    <ligand>
        <name>Mg(2+)</name>
        <dbReference type="ChEBI" id="CHEBI:18420"/>
        <label>1</label>
    </ligand>
</feature>
<keyword evidence="10" id="KW-0732">Signal</keyword>
<dbReference type="EC" id="3.1.21.-" evidence="9"/>
<evidence type="ECO:0000256" key="5">
    <source>
        <dbReference type="ARBA" id="ARBA00022842"/>
    </source>
</evidence>
<dbReference type="GO" id="GO:0046872">
    <property type="term" value="F:metal ion binding"/>
    <property type="evidence" value="ECO:0007669"/>
    <property type="project" value="UniProtKB-KW"/>
</dbReference>
<keyword evidence="4" id="KW-0378">Hydrolase</keyword>
<dbReference type="InterPro" id="IPR004808">
    <property type="entry name" value="AP_endonuc_1"/>
</dbReference>
<reference evidence="12" key="3">
    <citation type="journal article" date="2017" name="Nature">
        <title>Genome sequence of the progenitor of the wheat D genome Aegilops tauschii.</title>
        <authorList>
            <person name="Luo M.C."/>
            <person name="Gu Y.Q."/>
            <person name="Puiu D."/>
            <person name="Wang H."/>
            <person name="Twardziok S.O."/>
            <person name="Deal K.R."/>
            <person name="Huo N."/>
            <person name="Zhu T."/>
            <person name="Wang L."/>
            <person name="Wang Y."/>
            <person name="McGuire P.E."/>
            <person name="Liu S."/>
            <person name="Long H."/>
            <person name="Ramasamy R.K."/>
            <person name="Rodriguez J.C."/>
            <person name="Van S.L."/>
            <person name="Yuan L."/>
            <person name="Wang Z."/>
            <person name="Xia Z."/>
            <person name="Xiao L."/>
            <person name="Anderson O.D."/>
            <person name="Ouyang S."/>
            <person name="Liang Y."/>
            <person name="Zimin A.V."/>
            <person name="Pertea G."/>
            <person name="Qi P."/>
            <person name="Bennetzen J.L."/>
            <person name="Dai X."/>
            <person name="Dawson M.W."/>
            <person name="Muller H.G."/>
            <person name="Kugler K."/>
            <person name="Rivarola-Duarte L."/>
            <person name="Spannagl M."/>
            <person name="Mayer K.F.X."/>
            <person name="Lu F.H."/>
            <person name="Bevan M.W."/>
            <person name="Leroy P."/>
            <person name="Li P."/>
            <person name="You F.M."/>
            <person name="Sun Q."/>
            <person name="Liu Z."/>
            <person name="Lyons E."/>
            <person name="Wicker T."/>
            <person name="Salzberg S.L."/>
            <person name="Devos K.M."/>
            <person name="Dvorak J."/>
        </authorList>
    </citation>
    <scope>NUCLEOTIDE SEQUENCE [LARGE SCALE GENOMIC DNA]</scope>
    <source>
        <strain evidence="12">cv. AL8/78</strain>
    </source>
</reference>
<dbReference type="InterPro" id="IPR036691">
    <property type="entry name" value="Endo/exonu/phosph_ase_sf"/>
</dbReference>
<evidence type="ECO:0000256" key="7">
    <source>
        <dbReference type="PIRSR" id="PIRSR604808-2"/>
    </source>
</evidence>
<name>A0A453FQN6_AEGTS</name>
<feature type="binding site" evidence="7">
    <location>
        <position position="219"/>
    </location>
    <ligand>
        <name>Mg(2+)</name>
        <dbReference type="ChEBI" id="CHEBI:18420"/>
        <label>1</label>
    </ligand>
</feature>
<dbReference type="GO" id="GO:0008311">
    <property type="term" value="F:double-stranded DNA 3'-5' DNA exonuclease activity"/>
    <property type="evidence" value="ECO:0007669"/>
    <property type="project" value="UniProtKB-EC"/>
</dbReference>
<dbReference type="SUPFAM" id="SSF56219">
    <property type="entry name" value="DNase I-like"/>
    <property type="match status" value="1"/>
</dbReference>
<feature type="domain" description="Endonuclease/exonuclease/phosphatase" evidence="11">
    <location>
        <begin position="71"/>
        <end position="315"/>
    </location>
</feature>
<reference evidence="13" key="1">
    <citation type="journal article" date="2014" name="Science">
        <title>Ancient hybridizations among the ancestral genomes of bread wheat.</title>
        <authorList>
            <consortium name="International Wheat Genome Sequencing Consortium,"/>
            <person name="Marcussen T."/>
            <person name="Sandve S.R."/>
            <person name="Heier L."/>
            <person name="Spannagl M."/>
            <person name="Pfeifer M."/>
            <person name="Jakobsen K.S."/>
            <person name="Wulff B.B."/>
            <person name="Steuernagel B."/>
            <person name="Mayer K.F."/>
            <person name="Olsen O.A."/>
        </authorList>
    </citation>
    <scope>NUCLEOTIDE SEQUENCE [LARGE SCALE GENOMIC DNA]</scope>
    <source>
        <strain evidence="13">cv. AL8/78</strain>
    </source>
</reference>
<evidence type="ECO:0000313" key="12">
    <source>
        <dbReference type="EnsemblPlants" id="AET3Gv20751100.20"/>
    </source>
</evidence>
<feature type="binding site" evidence="7">
    <location>
        <position position="315"/>
    </location>
    <ligand>
        <name>Mg(2+)</name>
        <dbReference type="ChEBI" id="CHEBI:18420"/>
        <label>1</label>
    </ligand>
</feature>
<evidence type="ECO:0000256" key="10">
    <source>
        <dbReference type="SAM" id="SignalP"/>
    </source>
</evidence>
<dbReference type="PANTHER" id="PTHR22748:SF24">
    <property type="entry name" value="DNA-(APURINIC OR APYRIMIDINIC SITE) ENDONUCLEASE"/>
    <property type="match status" value="1"/>
</dbReference>
<comment type="cofactor">
    <cofactor evidence="7 9">
        <name>Mg(2+)</name>
        <dbReference type="ChEBI" id="CHEBI:18420"/>
    </cofactor>
    <cofactor evidence="7 9">
        <name>Mn(2+)</name>
        <dbReference type="ChEBI" id="CHEBI:29035"/>
    </cofactor>
    <text evidence="7 9">Probably binds two magnesium or manganese ions per subunit.</text>
</comment>
<dbReference type="GO" id="GO:0006284">
    <property type="term" value="P:base-excision repair"/>
    <property type="evidence" value="ECO:0007669"/>
    <property type="project" value="TreeGrafter"/>
</dbReference>
<dbReference type="NCBIfam" id="TIGR00195">
    <property type="entry name" value="exoDNase_III"/>
    <property type="match status" value="1"/>
</dbReference>
<dbReference type="CDD" id="cd09087">
    <property type="entry name" value="Ape1-like_AP-endo"/>
    <property type="match status" value="1"/>
</dbReference>
<evidence type="ECO:0000313" key="13">
    <source>
        <dbReference type="Proteomes" id="UP000015105"/>
    </source>
</evidence>
<proteinExistence type="inferred from homology"/>
<keyword evidence="13" id="KW-1185">Reference proteome</keyword>
<feature type="active site" description="Proton acceptor" evidence="6">
    <location>
        <position position="315"/>
    </location>
</feature>
<feature type="chain" id="PRO_5019422146" description="DNA repair nuclease/redox regulator APEX1" evidence="10">
    <location>
        <begin position="16"/>
        <end position="324"/>
    </location>
</feature>
<feature type="site" description="Transition state stabilizer" evidence="8">
    <location>
        <position position="221"/>
    </location>
</feature>
<feature type="site" description="Interaction with DNA substrate" evidence="8">
    <location>
        <position position="315"/>
    </location>
</feature>
<evidence type="ECO:0000259" key="11">
    <source>
        <dbReference type="Pfam" id="PF03372"/>
    </source>
</evidence>
<dbReference type="AlphaFoldDB" id="A0A453FQN6"/>
<feature type="binding site" evidence="7">
    <location>
        <position position="314"/>
    </location>
    <ligand>
        <name>Mg(2+)</name>
        <dbReference type="ChEBI" id="CHEBI:18420"/>
        <label>1</label>
    </ligand>
</feature>
<dbReference type="Gramene" id="AET3Gv20751100.20">
    <property type="protein sequence ID" value="AET3Gv20751100.20"/>
    <property type="gene ID" value="AET3Gv20751100"/>
</dbReference>
<feature type="signal peptide" evidence="10">
    <location>
        <begin position="1"/>
        <end position="15"/>
    </location>
</feature>
<keyword evidence="5 7" id="KW-0460">Magnesium</keyword>
<dbReference type="GO" id="GO:0005634">
    <property type="term" value="C:nucleus"/>
    <property type="evidence" value="ECO:0007669"/>
    <property type="project" value="TreeGrafter"/>
</dbReference>
<dbReference type="PROSITE" id="PS51435">
    <property type="entry name" value="AP_NUCLEASE_F1_4"/>
    <property type="match status" value="1"/>
</dbReference>